<comment type="caution">
    <text evidence="1">The sequence shown here is derived from an EMBL/GenBank/DDBJ whole genome shotgun (WGS) entry which is preliminary data.</text>
</comment>
<accession>A0ACC0WIG6</accession>
<evidence type="ECO:0000313" key="2">
    <source>
        <dbReference type="Proteomes" id="UP001163321"/>
    </source>
</evidence>
<sequence length="76" mass="8307">MDRENRRDLPVNVLGQSPVAIQLPELLAASKPLALSSCTYDEGEASFVFHPCDYDLVLRAGCVFASGQKYENAFGD</sequence>
<keyword evidence="2" id="KW-1185">Reference proteome</keyword>
<dbReference type="EMBL" id="CM047592">
    <property type="protein sequence ID" value="KAI9917839.1"/>
    <property type="molecule type" value="Genomic_DNA"/>
</dbReference>
<proteinExistence type="predicted"/>
<reference evidence="1 2" key="1">
    <citation type="journal article" date="2022" name="bioRxiv">
        <title>The genome of the oomycete Peronosclerospora sorghi, a cosmopolitan pathogen of maize and sorghum, is inflated with dispersed pseudogenes.</title>
        <authorList>
            <person name="Fletcher K."/>
            <person name="Martin F."/>
            <person name="Isakeit T."/>
            <person name="Cavanaugh K."/>
            <person name="Magill C."/>
            <person name="Michelmore R."/>
        </authorList>
    </citation>
    <scope>NUCLEOTIDE SEQUENCE [LARGE SCALE GENOMIC DNA]</scope>
    <source>
        <strain evidence="1">P6</strain>
    </source>
</reference>
<dbReference type="Proteomes" id="UP001163321">
    <property type="component" value="Chromosome 13"/>
</dbReference>
<protein>
    <submittedName>
        <fullName evidence="1">Uncharacterized protein</fullName>
    </submittedName>
</protein>
<organism evidence="1 2">
    <name type="scientific">Peronosclerospora sorghi</name>
    <dbReference type="NCBI Taxonomy" id="230839"/>
    <lineage>
        <taxon>Eukaryota</taxon>
        <taxon>Sar</taxon>
        <taxon>Stramenopiles</taxon>
        <taxon>Oomycota</taxon>
        <taxon>Peronosporomycetes</taxon>
        <taxon>Peronosporales</taxon>
        <taxon>Peronosporaceae</taxon>
        <taxon>Peronosclerospora</taxon>
    </lineage>
</organism>
<name>A0ACC0WIG6_9STRA</name>
<gene>
    <name evidence="1" type="ORF">PsorP6_012446</name>
</gene>
<evidence type="ECO:0000313" key="1">
    <source>
        <dbReference type="EMBL" id="KAI9917839.1"/>
    </source>
</evidence>